<dbReference type="AlphaFoldDB" id="A0A914E365"/>
<sequence>MPLNAIECSFINKQEDLGRFKEILDNYLRQKRIVMIEDGRRSEDKKDILATKYNIAVEYKGIVHREKFKLNILIKKVVDKDKPQSIAYEVLVKIDEITD</sequence>
<keyword evidence="1" id="KW-1185">Reference proteome</keyword>
<evidence type="ECO:0000313" key="2">
    <source>
        <dbReference type="WBParaSite" id="ACRNAN_scaffold5403.g13849.t1"/>
    </source>
</evidence>
<dbReference type="Proteomes" id="UP000887540">
    <property type="component" value="Unplaced"/>
</dbReference>
<organism evidence="1 2">
    <name type="scientific">Acrobeloides nanus</name>
    <dbReference type="NCBI Taxonomy" id="290746"/>
    <lineage>
        <taxon>Eukaryota</taxon>
        <taxon>Metazoa</taxon>
        <taxon>Ecdysozoa</taxon>
        <taxon>Nematoda</taxon>
        <taxon>Chromadorea</taxon>
        <taxon>Rhabditida</taxon>
        <taxon>Tylenchina</taxon>
        <taxon>Cephalobomorpha</taxon>
        <taxon>Cephaloboidea</taxon>
        <taxon>Cephalobidae</taxon>
        <taxon>Acrobeloides</taxon>
    </lineage>
</organism>
<reference evidence="2" key="1">
    <citation type="submission" date="2022-11" db="UniProtKB">
        <authorList>
            <consortium name="WormBaseParasite"/>
        </authorList>
    </citation>
    <scope>IDENTIFICATION</scope>
</reference>
<accession>A0A914E365</accession>
<name>A0A914E365_9BILA</name>
<dbReference type="WBParaSite" id="ACRNAN_scaffold5403.g13849.t1">
    <property type="protein sequence ID" value="ACRNAN_scaffold5403.g13849.t1"/>
    <property type="gene ID" value="ACRNAN_scaffold5403.g13849"/>
</dbReference>
<protein>
    <submittedName>
        <fullName evidence="2">Uncharacterized protein</fullName>
    </submittedName>
</protein>
<proteinExistence type="predicted"/>
<evidence type="ECO:0000313" key="1">
    <source>
        <dbReference type="Proteomes" id="UP000887540"/>
    </source>
</evidence>